<organism evidence="2 3">
    <name type="scientific">Bombiscardovia nodaiensis</name>
    <dbReference type="NCBI Taxonomy" id="2932181"/>
    <lineage>
        <taxon>Bacteria</taxon>
        <taxon>Bacillati</taxon>
        <taxon>Actinomycetota</taxon>
        <taxon>Actinomycetes</taxon>
        <taxon>Bifidobacteriales</taxon>
        <taxon>Bifidobacteriaceae</taxon>
        <taxon>Bombiscardovia</taxon>
    </lineage>
</organism>
<keyword evidence="1" id="KW-1133">Transmembrane helix</keyword>
<evidence type="ECO:0000313" key="3">
    <source>
        <dbReference type="Proteomes" id="UP001321766"/>
    </source>
</evidence>
<evidence type="ECO:0000256" key="1">
    <source>
        <dbReference type="SAM" id="Phobius"/>
    </source>
</evidence>
<dbReference type="EMBL" id="AP026798">
    <property type="protein sequence ID" value="BDR53445.1"/>
    <property type="molecule type" value="Genomic_DNA"/>
</dbReference>
<protein>
    <submittedName>
        <fullName evidence="2">Uncharacterized protein</fullName>
    </submittedName>
</protein>
<accession>A0ABM8B976</accession>
<keyword evidence="1" id="KW-0812">Transmembrane</keyword>
<keyword evidence="3" id="KW-1185">Reference proteome</keyword>
<gene>
    <name evidence="2" type="ORF">KIM372_13520</name>
</gene>
<reference evidence="2 3" key="1">
    <citation type="journal article" date="2023" name="Microbiol. Spectr.">
        <title>Symbiosis of Carpenter Bees with Uncharacterized Lactic Acid Bacteria Showing NAD Auxotrophy.</title>
        <authorList>
            <person name="Kawasaki S."/>
            <person name="Ozawa K."/>
            <person name="Mori T."/>
            <person name="Yamamoto A."/>
            <person name="Ito M."/>
            <person name="Ohkuma M."/>
            <person name="Sakamoto M."/>
            <person name="Matsutani M."/>
        </authorList>
    </citation>
    <scope>NUCLEOTIDE SEQUENCE [LARGE SCALE GENOMIC DNA]</scope>
    <source>
        <strain evidence="2 3">Kim37-2</strain>
    </source>
</reference>
<proteinExistence type="predicted"/>
<evidence type="ECO:0000313" key="2">
    <source>
        <dbReference type="EMBL" id="BDR53445.1"/>
    </source>
</evidence>
<sequence>MKVAARVLSTGILLLSIGGLALVAFLQIRGGTFADEHPDLFTVFDSGQQGFLWIGFLLFALQALLSLALCVMSFARR</sequence>
<feature type="transmembrane region" description="Helical" evidence="1">
    <location>
        <begin position="50"/>
        <end position="75"/>
    </location>
</feature>
<keyword evidence="1" id="KW-0472">Membrane</keyword>
<name>A0ABM8B976_9BIFI</name>
<dbReference type="Proteomes" id="UP001321766">
    <property type="component" value="Chromosome"/>
</dbReference>